<keyword evidence="5" id="KW-1185">Reference proteome</keyword>
<comment type="caution">
    <text evidence="4">The sequence shown here is derived from an EMBL/GenBank/DDBJ whole genome shotgun (WGS) entry which is preliminary data.</text>
</comment>
<dbReference type="InterPro" id="IPR000675">
    <property type="entry name" value="Cutinase/axe"/>
</dbReference>
<evidence type="ECO:0000256" key="2">
    <source>
        <dbReference type="ARBA" id="ARBA00023157"/>
    </source>
</evidence>
<dbReference type="PANTHER" id="PTHR33630:SF9">
    <property type="entry name" value="CUTINASE 4"/>
    <property type="match status" value="1"/>
</dbReference>
<feature type="signal peptide" evidence="3">
    <location>
        <begin position="1"/>
        <end position="19"/>
    </location>
</feature>
<proteinExistence type="predicted"/>
<evidence type="ECO:0000256" key="3">
    <source>
        <dbReference type="SAM" id="SignalP"/>
    </source>
</evidence>
<dbReference type="InterPro" id="IPR029058">
    <property type="entry name" value="AB_hydrolase_fold"/>
</dbReference>
<keyword evidence="1" id="KW-0378">Hydrolase</keyword>
<evidence type="ECO:0000313" key="4">
    <source>
        <dbReference type="EMBL" id="KAF4311949.1"/>
    </source>
</evidence>
<dbReference type="Pfam" id="PF01083">
    <property type="entry name" value="Cutinase"/>
    <property type="match status" value="1"/>
</dbReference>
<dbReference type="AlphaFoldDB" id="A0A8H4N5I2"/>
<dbReference type="PANTHER" id="PTHR33630">
    <property type="entry name" value="CUTINASE RV1984C-RELATED-RELATED"/>
    <property type="match status" value="1"/>
</dbReference>
<organism evidence="4 5">
    <name type="scientific">Botryosphaeria dothidea</name>
    <dbReference type="NCBI Taxonomy" id="55169"/>
    <lineage>
        <taxon>Eukaryota</taxon>
        <taxon>Fungi</taxon>
        <taxon>Dikarya</taxon>
        <taxon>Ascomycota</taxon>
        <taxon>Pezizomycotina</taxon>
        <taxon>Dothideomycetes</taxon>
        <taxon>Dothideomycetes incertae sedis</taxon>
        <taxon>Botryosphaeriales</taxon>
        <taxon>Botryosphaeriaceae</taxon>
        <taxon>Botryosphaeria</taxon>
    </lineage>
</organism>
<dbReference type="Gene3D" id="3.40.50.1820">
    <property type="entry name" value="alpha/beta hydrolase"/>
    <property type="match status" value="1"/>
</dbReference>
<accession>A0A8H4N5I2</accession>
<keyword evidence="2" id="KW-1015">Disulfide bond</keyword>
<protein>
    <recommendedName>
        <fullName evidence="6">Carbohydrate esterase family 5 protein</fullName>
    </recommendedName>
</protein>
<dbReference type="Proteomes" id="UP000572817">
    <property type="component" value="Unassembled WGS sequence"/>
</dbReference>
<dbReference type="SUPFAM" id="SSF53474">
    <property type="entry name" value="alpha/beta-Hydrolases"/>
    <property type="match status" value="1"/>
</dbReference>
<evidence type="ECO:0008006" key="6">
    <source>
        <dbReference type="Google" id="ProtNLM"/>
    </source>
</evidence>
<keyword evidence="3" id="KW-0732">Signal</keyword>
<dbReference type="GO" id="GO:0052689">
    <property type="term" value="F:carboxylic ester hydrolase activity"/>
    <property type="evidence" value="ECO:0007669"/>
    <property type="project" value="UniProtKB-ARBA"/>
</dbReference>
<dbReference type="SMART" id="SM01110">
    <property type="entry name" value="Cutinase"/>
    <property type="match status" value="1"/>
</dbReference>
<feature type="chain" id="PRO_5034363348" description="Carbohydrate esterase family 5 protein" evidence="3">
    <location>
        <begin position="20"/>
        <end position="235"/>
    </location>
</feature>
<evidence type="ECO:0000313" key="5">
    <source>
        <dbReference type="Proteomes" id="UP000572817"/>
    </source>
</evidence>
<gene>
    <name evidence="4" type="ORF">GTA08_BOTSDO12125</name>
</gene>
<dbReference type="EMBL" id="WWBZ02000007">
    <property type="protein sequence ID" value="KAF4311949.1"/>
    <property type="molecule type" value="Genomic_DNA"/>
</dbReference>
<reference evidence="4" key="1">
    <citation type="submission" date="2020-04" db="EMBL/GenBank/DDBJ databases">
        <title>Genome Assembly and Annotation of Botryosphaeria dothidea sdau 11-99, a Latent Pathogen of Apple Fruit Ring Rot in China.</title>
        <authorList>
            <person name="Yu C."/>
            <person name="Diao Y."/>
            <person name="Lu Q."/>
            <person name="Zhao J."/>
            <person name="Cui S."/>
            <person name="Peng C."/>
            <person name="He B."/>
            <person name="Liu H."/>
        </authorList>
    </citation>
    <scope>NUCLEOTIDE SEQUENCE [LARGE SCALE GENOMIC DNA]</scope>
    <source>
        <strain evidence="4">Sdau11-99</strain>
    </source>
</reference>
<dbReference type="OrthoDB" id="2586582at2759"/>
<sequence>MKSLPATTIILALPFLALALKPLHYPTCAEGFHIVVARDTSESADPGFGALDALVQNITANVTGSDTAAVDYPATSTADRDEYARSLRTGIADLWAKLNASIVECPTSRIVLMGYGQGAQVVGDTLCGSSAFGDETAALNRTWGESVAAVILMGDPSHVADQAWNVGDATHDGIFPYRNIEQCKWYENRTRSYCDADDITCDSGKSTNVHMSYIQNYGKNATDFVIGKAEIVGVA</sequence>
<name>A0A8H4N5I2_9PEZI</name>
<evidence type="ECO:0000256" key="1">
    <source>
        <dbReference type="ARBA" id="ARBA00022801"/>
    </source>
</evidence>